<reference evidence="8 9" key="1">
    <citation type="submission" date="2019-01" db="EMBL/GenBank/DDBJ databases">
        <authorList>
            <person name="Chen W.-M."/>
        </authorList>
    </citation>
    <scope>NUCLEOTIDE SEQUENCE [LARGE SCALE GENOMIC DNA]</scope>
    <source>
        <strain evidence="8 9">BBQ-12</strain>
    </source>
</reference>
<evidence type="ECO:0000313" key="9">
    <source>
        <dbReference type="Proteomes" id="UP000285211"/>
    </source>
</evidence>
<dbReference type="AlphaFoldDB" id="A0A3S2V6H3"/>
<evidence type="ECO:0000256" key="4">
    <source>
        <dbReference type="ARBA" id="ARBA00022989"/>
    </source>
</evidence>
<keyword evidence="3 6" id="KW-0812">Transmembrane</keyword>
<evidence type="ECO:0000256" key="5">
    <source>
        <dbReference type="ARBA" id="ARBA00023136"/>
    </source>
</evidence>
<dbReference type="InterPro" id="IPR010432">
    <property type="entry name" value="RDD"/>
</dbReference>
<dbReference type="EMBL" id="SACJ01000002">
    <property type="protein sequence ID" value="RVT78414.1"/>
    <property type="molecule type" value="Genomic_DNA"/>
</dbReference>
<dbReference type="OrthoDB" id="762068at2"/>
<evidence type="ECO:0000259" key="7">
    <source>
        <dbReference type="Pfam" id="PF06271"/>
    </source>
</evidence>
<keyword evidence="9" id="KW-1185">Reference proteome</keyword>
<dbReference type="PANTHER" id="PTHR36115">
    <property type="entry name" value="PROLINE-RICH ANTIGEN HOMOLOG-RELATED"/>
    <property type="match status" value="1"/>
</dbReference>
<dbReference type="Proteomes" id="UP000285211">
    <property type="component" value="Unassembled WGS sequence"/>
</dbReference>
<accession>A0A3S2V6H3</accession>
<feature type="domain" description="RDD" evidence="7">
    <location>
        <begin position="12"/>
        <end position="117"/>
    </location>
</feature>
<name>A0A3S2V6H3_9FLAO</name>
<feature type="transmembrane region" description="Helical" evidence="6">
    <location>
        <begin position="21"/>
        <end position="45"/>
    </location>
</feature>
<gene>
    <name evidence="8" type="ORF">EOD40_04035</name>
</gene>
<evidence type="ECO:0000256" key="6">
    <source>
        <dbReference type="SAM" id="Phobius"/>
    </source>
</evidence>
<keyword evidence="2" id="KW-1003">Cell membrane</keyword>
<comment type="caution">
    <text evidence="8">The sequence shown here is derived from an EMBL/GenBank/DDBJ whole genome shotgun (WGS) entry which is preliminary data.</text>
</comment>
<evidence type="ECO:0000313" key="8">
    <source>
        <dbReference type="EMBL" id="RVT78414.1"/>
    </source>
</evidence>
<evidence type="ECO:0000256" key="3">
    <source>
        <dbReference type="ARBA" id="ARBA00022692"/>
    </source>
</evidence>
<dbReference type="GO" id="GO:0005886">
    <property type="term" value="C:plasma membrane"/>
    <property type="evidence" value="ECO:0007669"/>
    <property type="project" value="UniProtKB-SubCell"/>
</dbReference>
<keyword evidence="5 6" id="KW-0472">Membrane</keyword>
<evidence type="ECO:0000256" key="2">
    <source>
        <dbReference type="ARBA" id="ARBA00022475"/>
    </source>
</evidence>
<dbReference type="PANTHER" id="PTHR36115:SF4">
    <property type="entry name" value="MEMBRANE PROTEIN"/>
    <property type="match status" value="1"/>
</dbReference>
<comment type="subcellular location">
    <subcellularLocation>
        <location evidence="1">Cell membrane</location>
        <topology evidence="1">Multi-pass membrane protein</topology>
    </subcellularLocation>
</comment>
<proteinExistence type="predicted"/>
<sequence>MEQFKIANYLLASKQKRVLNWIIDIIIMRFIVYLALTFMNSSAISNRINSFDMIERYLFWSIIIFIYYGITEVFLSRSLAKYFTKTIVVMEDGSKPDIITILVRTLVRIFPFEPLSFLRGRTLGLHDEKSRTFVVMKSKLEQRIEEHLVLESLEKVLK</sequence>
<dbReference type="InterPro" id="IPR051791">
    <property type="entry name" value="Pra-immunoreactive"/>
</dbReference>
<feature type="transmembrane region" description="Helical" evidence="6">
    <location>
        <begin position="57"/>
        <end position="75"/>
    </location>
</feature>
<organism evidence="8 9">
    <name type="scientific">Flavobacterium sufflavum</name>
    <dbReference type="NCBI Taxonomy" id="1921138"/>
    <lineage>
        <taxon>Bacteria</taxon>
        <taxon>Pseudomonadati</taxon>
        <taxon>Bacteroidota</taxon>
        <taxon>Flavobacteriia</taxon>
        <taxon>Flavobacteriales</taxon>
        <taxon>Flavobacteriaceae</taxon>
        <taxon>Flavobacterium</taxon>
    </lineage>
</organism>
<dbReference type="Pfam" id="PF06271">
    <property type="entry name" value="RDD"/>
    <property type="match status" value="1"/>
</dbReference>
<keyword evidence="4 6" id="KW-1133">Transmembrane helix</keyword>
<evidence type="ECO:0000256" key="1">
    <source>
        <dbReference type="ARBA" id="ARBA00004651"/>
    </source>
</evidence>
<protein>
    <submittedName>
        <fullName evidence="8">RDD family protein</fullName>
    </submittedName>
</protein>
<dbReference type="RefSeq" id="WP_128193619.1">
    <property type="nucleotide sequence ID" value="NZ_SACJ01000002.1"/>
</dbReference>